<feature type="region of interest" description="Disordered" evidence="1">
    <location>
        <begin position="245"/>
        <end position="378"/>
    </location>
</feature>
<feature type="compositionally biased region" description="Basic residues" evidence="1">
    <location>
        <begin position="472"/>
        <end position="487"/>
    </location>
</feature>
<evidence type="ECO:0000313" key="3">
    <source>
        <dbReference type="Proteomes" id="UP001281731"/>
    </source>
</evidence>
<feature type="compositionally biased region" description="Basic and acidic residues" evidence="1">
    <location>
        <begin position="352"/>
        <end position="362"/>
    </location>
</feature>
<feature type="compositionally biased region" description="Basic and acidic residues" evidence="1">
    <location>
        <begin position="254"/>
        <end position="270"/>
    </location>
</feature>
<proteinExistence type="predicted"/>
<name>A0AAW9HY69_9ACTO</name>
<dbReference type="EMBL" id="JAWNGC010000006">
    <property type="protein sequence ID" value="MDY5155190.1"/>
    <property type="molecule type" value="Genomic_DNA"/>
</dbReference>
<gene>
    <name evidence="2" type="ORF">R6G80_05555</name>
</gene>
<evidence type="ECO:0000313" key="2">
    <source>
        <dbReference type="EMBL" id="MDY5155190.1"/>
    </source>
</evidence>
<protein>
    <submittedName>
        <fullName evidence="2">Uncharacterized protein</fullName>
    </submittedName>
</protein>
<feature type="region of interest" description="Disordered" evidence="1">
    <location>
        <begin position="422"/>
        <end position="487"/>
    </location>
</feature>
<feature type="compositionally biased region" description="Basic and acidic residues" evidence="1">
    <location>
        <begin position="457"/>
        <end position="471"/>
    </location>
</feature>
<comment type="caution">
    <text evidence="2">The sequence shown here is derived from an EMBL/GenBank/DDBJ whole genome shotgun (WGS) entry which is preliminary data.</text>
</comment>
<organism evidence="2 3">
    <name type="scientific">Actinotignum urinale</name>
    <dbReference type="NCBI Taxonomy" id="190146"/>
    <lineage>
        <taxon>Bacteria</taxon>
        <taxon>Bacillati</taxon>
        <taxon>Actinomycetota</taxon>
        <taxon>Actinomycetes</taxon>
        <taxon>Actinomycetales</taxon>
        <taxon>Actinomycetaceae</taxon>
        <taxon>Actinotignum</taxon>
    </lineage>
</organism>
<dbReference type="AlphaFoldDB" id="A0AAW9HY69"/>
<dbReference type="RefSeq" id="WP_320756587.1">
    <property type="nucleotide sequence ID" value="NZ_JAWNGC010000006.1"/>
</dbReference>
<dbReference type="Proteomes" id="UP001281731">
    <property type="component" value="Unassembled WGS sequence"/>
</dbReference>
<sequence>MGLYTLRGQGLEAAHTSPALSQEAREEILKGLRHNVISLTDTPLFPLTWMTHDVPSSQGRTQKVSSFLALDATGQIVTVEIHEYFDATHLLDALGRSGEHSGIDRESITRLYPGGQHLFIGNWQAFVAANPPIPVSGPRLIVFALDIDEDAINAIRALAGAGVLVKRVTAVESHGEILISVDDVRPQNTVFALTQASVNMPDDNDGEADVYNAYREETDSAEVVDETTDVEETTAFEDFWDSAVTVQESDNEDFSARNVDDDESSTHESGEQEPVADGESFTPNDSDDNATRETQPEPSVQVVEQPDLPQVSRMGRRWRAEDSVQSEESLAHPVWPSISDTVKGSVGSRAWRTPEDEGHNEQPETQGNAVEKPYSVEESAQRVSIFDVVAQSDAQAGFDSVDVPATADLLVAQATGDVVDAANDDVRAEKNQPTGRRATPGRRAFVPDTQDSSQNSQRERFFQPSEDDSRPSRRFFRRHRRGSRAAQ</sequence>
<accession>A0AAW9HY69</accession>
<reference evidence="2" key="1">
    <citation type="submission" date="2023-10" db="EMBL/GenBank/DDBJ databases">
        <title>Whole Genome based description of the genera Actinobaculum and Actinotignum reveals a complex phylogenetic relationship within the species included in the genus Actinotignum.</title>
        <authorList>
            <person name="Jensen C.S."/>
            <person name="Dargis R."/>
            <person name="Kemp M."/>
            <person name="Christensen J.J."/>
        </authorList>
    </citation>
    <scope>NUCLEOTIDE SEQUENCE</scope>
    <source>
        <strain evidence="2">SLA_B511</strain>
    </source>
</reference>
<evidence type="ECO:0000256" key="1">
    <source>
        <dbReference type="SAM" id="MobiDB-lite"/>
    </source>
</evidence>